<evidence type="ECO:0000256" key="1">
    <source>
        <dbReference type="SAM" id="MobiDB-lite"/>
    </source>
</evidence>
<dbReference type="Proteomes" id="UP000653076">
    <property type="component" value="Unassembled WGS sequence"/>
</dbReference>
<reference evidence="2 3" key="1">
    <citation type="submission" date="2021-01" db="EMBL/GenBank/DDBJ databases">
        <title>Whole genome shotgun sequence of Verrucosispora qiuiae NBRC 106684.</title>
        <authorList>
            <person name="Komaki H."/>
            <person name="Tamura T."/>
        </authorList>
    </citation>
    <scope>NUCLEOTIDE SEQUENCE [LARGE SCALE GENOMIC DNA]</scope>
    <source>
        <strain evidence="2 3">NBRC 106684</strain>
    </source>
</reference>
<gene>
    <name evidence="2" type="ORF">Vqi01_43510</name>
</gene>
<dbReference type="EMBL" id="BOPC01000063">
    <property type="protein sequence ID" value="GIJ29189.1"/>
    <property type="molecule type" value="Genomic_DNA"/>
</dbReference>
<evidence type="ECO:0008006" key="4">
    <source>
        <dbReference type="Google" id="ProtNLM"/>
    </source>
</evidence>
<protein>
    <recommendedName>
        <fullName evidence="4">RloB domain-containing protein</fullName>
    </recommendedName>
</protein>
<evidence type="ECO:0000313" key="3">
    <source>
        <dbReference type="Proteomes" id="UP000653076"/>
    </source>
</evidence>
<feature type="compositionally biased region" description="Basic and acidic residues" evidence="1">
    <location>
        <begin position="1"/>
        <end position="10"/>
    </location>
</feature>
<proteinExistence type="predicted"/>
<accession>A0ABQ4JI86</accession>
<dbReference type="Pfam" id="PF13707">
    <property type="entry name" value="RloB"/>
    <property type="match status" value="1"/>
</dbReference>
<name>A0ABQ4JI86_9ACTN</name>
<sequence>MTPRRSERQTGRMVRNAGRETDLRRGPATREQRRTVLITTNGESTERAYFDALKREPWVGVKVAVAVERGSPVDLVRGAYRRQQENDYDEAWAVCDVDHYSPGEASAAARESGVRLAWSNPCFEVWLLLHLIHHAGHVENAKKARDLLRKHLPQWDKTALNFDSFRDGVADACRRAARLDPAPEGNPSTSVGVLVTALQPTANVG</sequence>
<feature type="compositionally biased region" description="Basic and acidic residues" evidence="1">
    <location>
        <begin position="17"/>
        <end position="31"/>
    </location>
</feature>
<keyword evidence="3" id="KW-1185">Reference proteome</keyword>
<dbReference type="InterPro" id="IPR025591">
    <property type="entry name" value="RloB"/>
</dbReference>
<organism evidence="2 3">
    <name type="scientific">Micromonospora qiuiae</name>
    <dbReference type="NCBI Taxonomy" id="502268"/>
    <lineage>
        <taxon>Bacteria</taxon>
        <taxon>Bacillati</taxon>
        <taxon>Actinomycetota</taxon>
        <taxon>Actinomycetes</taxon>
        <taxon>Micromonosporales</taxon>
        <taxon>Micromonosporaceae</taxon>
        <taxon>Micromonospora</taxon>
    </lineage>
</organism>
<evidence type="ECO:0000313" key="2">
    <source>
        <dbReference type="EMBL" id="GIJ29189.1"/>
    </source>
</evidence>
<comment type="caution">
    <text evidence="2">The sequence shown here is derived from an EMBL/GenBank/DDBJ whole genome shotgun (WGS) entry which is preliminary data.</text>
</comment>
<feature type="region of interest" description="Disordered" evidence="1">
    <location>
        <begin position="1"/>
        <end position="31"/>
    </location>
</feature>